<evidence type="ECO:0000256" key="4">
    <source>
        <dbReference type="SAM" id="MobiDB-lite"/>
    </source>
</evidence>
<dbReference type="InterPro" id="IPR004193">
    <property type="entry name" value="Glyco_hydro_13_N"/>
</dbReference>
<dbReference type="SMART" id="SM00642">
    <property type="entry name" value="Aamy"/>
    <property type="match status" value="1"/>
</dbReference>
<dbReference type="InterPro" id="IPR006047">
    <property type="entry name" value="GH13_cat_dom"/>
</dbReference>
<evidence type="ECO:0000256" key="3">
    <source>
        <dbReference type="ARBA" id="ARBA00023295"/>
    </source>
</evidence>
<dbReference type="InterPro" id="IPR014756">
    <property type="entry name" value="Ig_E-set"/>
</dbReference>
<dbReference type="EMBL" id="JBHUEA010000036">
    <property type="protein sequence ID" value="MFD1722978.1"/>
    <property type="molecule type" value="Genomic_DNA"/>
</dbReference>
<accession>A0ABW4LI96</accession>
<dbReference type="Proteomes" id="UP001597347">
    <property type="component" value="Unassembled WGS sequence"/>
</dbReference>
<evidence type="ECO:0000256" key="2">
    <source>
        <dbReference type="ARBA" id="ARBA00022801"/>
    </source>
</evidence>
<evidence type="ECO:0000313" key="6">
    <source>
        <dbReference type="EMBL" id="MFD1722978.1"/>
    </source>
</evidence>
<organism evidence="6 7">
    <name type="scientific">Amnibacterium endophyticum</name>
    <dbReference type="NCBI Taxonomy" id="2109337"/>
    <lineage>
        <taxon>Bacteria</taxon>
        <taxon>Bacillati</taxon>
        <taxon>Actinomycetota</taxon>
        <taxon>Actinomycetes</taxon>
        <taxon>Micrococcales</taxon>
        <taxon>Microbacteriaceae</taxon>
        <taxon>Amnibacterium</taxon>
    </lineage>
</organism>
<keyword evidence="2 6" id="KW-0378">Hydrolase</keyword>
<evidence type="ECO:0000259" key="5">
    <source>
        <dbReference type="SMART" id="SM00642"/>
    </source>
</evidence>
<comment type="caution">
    <text evidence="6">The sequence shown here is derived from an EMBL/GenBank/DDBJ whole genome shotgun (WGS) entry which is preliminary data.</text>
</comment>
<dbReference type="InterPro" id="IPR044505">
    <property type="entry name" value="GlgX_Isoamylase_N_E_set"/>
</dbReference>
<evidence type="ECO:0000313" key="7">
    <source>
        <dbReference type="Proteomes" id="UP001597347"/>
    </source>
</evidence>
<dbReference type="Gene3D" id="2.60.40.1180">
    <property type="entry name" value="Golgi alpha-mannosidase II"/>
    <property type="match status" value="1"/>
</dbReference>
<sequence length="681" mass="75595">MTAPASLPYPLGVTVVDGGLNVAVYSETATEVLFCSFDDQEQETRTALPSRTGYVWHGFVEGAGVGTRYGLRVDGPWDPEHGVRHNVHKLLLDPHALAISGDYEWDQRLFGHDMNEPLRMDGTDSAGAMPKCVVVDRDFDWGDDRPTPYNRVPMDRTIVYETHVKGFTKRLPGVPEELQGTYAGFAHPKAIEHFQRLGVTSIELLPVHQFVQENTLKDKGLRNYWGYNTIGFFAPHNEYSSSGDRGQQVTEFKAMVKALHEAGLEVILDVVYNHTAEGNHMGPMLSFKGLDNGAYYRLVEEQRDAYFDTTGTGNSLNVSHPAALGLIMDSLRYWVTEMHVDGFRFDLATTLTRQGGDASLHSAFLDMTLQDPVLAPVKLIAEPWDIAGYQVGGFPAEWSEWNGKFRDDVRDFWSGADSLLGTTAQRVLGSPDVYQPSRRSPLCSVNMITAHDGFTLADLTAYNRKHNDANGEDNQDGESDNKSFNNGAEGPTDDPTVNERRMRARKNFLATLLLSTGVPMLLGGDEMGRTQGGNNNAYCQDTEISWYDWDAVDHELLDFTREVIRLRQESPALRPAWYREAPGAGAEDTVVLKRSDDEEFAEGDWDNPDARTITFVLAHEGEDAFALLLNSAENGVEFTVPAAPNGEWELALSSDPEQRVAGAVTTLIVRDSSFTLLRSRA</sequence>
<dbReference type="InterPro" id="IPR017853">
    <property type="entry name" value="GH"/>
</dbReference>
<keyword evidence="7" id="KW-1185">Reference proteome</keyword>
<dbReference type="SUPFAM" id="SSF81296">
    <property type="entry name" value="E set domains"/>
    <property type="match status" value="1"/>
</dbReference>
<protein>
    <submittedName>
        <fullName evidence="6">Glycogen debranching protein GlgX</fullName>
        <ecNumber evidence="6">3.2.1.196</ecNumber>
    </submittedName>
</protein>
<dbReference type="CDD" id="cd11326">
    <property type="entry name" value="AmyAc_Glg_debranch"/>
    <property type="match status" value="1"/>
</dbReference>
<dbReference type="CDD" id="cd02856">
    <property type="entry name" value="E_set_GDE_Isoamylase_N"/>
    <property type="match status" value="1"/>
</dbReference>
<comment type="similarity">
    <text evidence="1">Belongs to the glycosyl hydrolase 13 family.</text>
</comment>
<dbReference type="InterPro" id="IPR011837">
    <property type="entry name" value="Glycogen_debranch_GlgX"/>
</dbReference>
<dbReference type="Pfam" id="PF00128">
    <property type="entry name" value="Alpha-amylase"/>
    <property type="match status" value="1"/>
</dbReference>
<keyword evidence="3 6" id="KW-0326">Glycosidase</keyword>
<proteinExistence type="inferred from homology"/>
<dbReference type="Gene3D" id="3.20.20.80">
    <property type="entry name" value="Glycosidases"/>
    <property type="match status" value="1"/>
</dbReference>
<dbReference type="RefSeq" id="WP_377936558.1">
    <property type="nucleotide sequence ID" value="NZ_JBHUEA010000036.1"/>
</dbReference>
<reference evidence="7" key="1">
    <citation type="journal article" date="2019" name="Int. J. Syst. Evol. Microbiol.">
        <title>The Global Catalogue of Microorganisms (GCM) 10K type strain sequencing project: providing services to taxonomists for standard genome sequencing and annotation.</title>
        <authorList>
            <consortium name="The Broad Institute Genomics Platform"/>
            <consortium name="The Broad Institute Genome Sequencing Center for Infectious Disease"/>
            <person name="Wu L."/>
            <person name="Ma J."/>
        </authorList>
    </citation>
    <scope>NUCLEOTIDE SEQUENCE [LARGE SCALE GENOMIC DNA]</scope>
    <source>
        <strain evidence="7">CGMCC 1.12471</strain>
    </source>
</reference>
<evidence type="ECO:0000256" key="1">
    <source>
        <dbReference type="ARBA" id="ARBA00008061"/>
    </source>
</evidence>
<dbReference type="Gene3D" id="2.60.40.10">
    <property type="entry name" value="Immunoglobulins"/>
    <property type="match status" value="1"/>
</dbReference>
<gene>
    <name evidence="6" type="primary">glgX</name>
    <name evidence="6" type="ORF">ACFSBI_15620</name>
</gene>
<name>A0ABW4LI96_9MICO</name>
<dbReference type="SUPFAM" id="SSF51445">
    <property type="entry name" value="(Trans)glycosidases"/>
    <property type="match status" value="1"/>
</dbReference>
<dbReference type="InterPro" id="IPR013783">
    <property type="entry name" value="Ig-like_fold"/>
</dbReference>
<dbReference type="Pfam" id="PF02922">
    <property type="entry name" value="CBM_48"/>
    <property type="match status" value="1"/>
</dbReference>
<feature type="region of interest" description="Disordered" evidence="4">
    <location>
        <begin position="465"/>
        <end position="499"/>
    </location>
</feature>
<dbReference type="InterPro" id="IPR013780">
    <property type="entry name" value="Glyco_hydro_b"/>
</dbReference>
<dbReference type="EC" id="3.2.1.196" evidence="6"/>
<dbReference type="NCBIfam" id="TIGR02100">
    <property type="entry name" value="glgX_debranch"/>
    <property type="match status" value="1"/>
</dbReference>
<dbReference type="SUPFAM" id="SSF51011">
    <property type="entry name" value="Glycosyl hydrolase domain"/>
    <property type="match status" value="1"/>
</dbReference>
<dbReference type="GO" id="GO:0120549">
    <property type="term" value="F:limit dextrin alpha-1,6-maltotetraose-hydrolase activity"/>
    <property type="evidence" value="ECO:0007669"/>
    <property type="project" value="UniProtKB-EC"/>
</dbReference>
<feature type="domain" description="Glycosyl hydrolase family 13 catalytic" evidence="5">
    <location>
        <begin position="161"/>
        <end position="567"/>
    </location>
</feature>
<dbReference type="PANTHER" id="PTHR43002">
    <property type="entry name" value="GLYCOGEN DEBRANCHING ENZYME"/>
    <property type="match status" value="1"/>
</dbReference>